<dbReference type="InterPro" id="IPR052895">
    <property type="entry name" value="HetReg/Transcr_Mod"/>
</dbReference>
<dbReference type="PANTHER" id="PTHR24148">
    <property type="entry name" value="ANKYRIN REPEAT DOMAIN-CONTAINING PROTEIN 39 HOMOLOG-RELATED"/>
    <property type="match status" value="1"/>
</dbReference>
<gene>
    <name evidence="1" type="ORF">K458DRAFT_139978</name>
</gene>
<accession>A0A6G1IJ58</accession>
<proteinExistence type="predicted"/>
<keyword evidence="2" id="KW-1185">Reference proteome</keyword>
<dbReference type="AlphaFoldDB" id="A0A6G1IJ58"/>
<dbReference type="PANTHER" id="PTHR24148:SF73">
    <property type="entry name" value="HET DOMAIN PROTEIN (AFU_ORTHOLOGUE AFUA_8G01020)"/>
    <property type="match status" value="1"/>
</dbReference>
<protein>
    <submittedName>
        <fullName evidence="1">Uncharacterized protein</fullName>
    </submittedName>
</protein>
<evidence type="ECO:0000313" key="1">
    <source>
        <dbReference type="EMBL" id="KAF2678277.1"/>
    </source>
</evidence>
<evidence type="ECO:0000313" key="2">
    <source>
        <dbReference type="Proteomes" id="UP000799291"/>
    </source>
</evidence>
<sequence>MQCGLDSALWYHVRRALLLLEHRSTRITDDLSTVLDSSFTRRVSSLSEPHNPYNILGSIRRTEGAKYSVRHDRIFALLGLWPQNFAALIKVDYSLPIFDVFCSVCTACIARYKKVCFLSFCDIGEHEDNPGKPSLVPNWSGRLGVQQMLNGFADGDFACEIVPHVTISALALLGVVCDSVEVVSESAPIDGDTTPTLRRWNHSSSLLRSTTNV</sequence>
<dbReference type="EMBL" id="MU005613">
    <property type="protein sequence ID" value="KAF2678277.1"/>
    <property type="molecule type" value="Genomic_DNA"/>
</dbReference>
<organism evidence="1 2">
    <name type="scientific">Lentithecium fluviatile CBS 122367</name>
    <dbReference type="NCBI Taxonomy" id="1168545"/>
    <lineage>
        <taxon>Eukaryota</taxon>
        <taxon>Fungi</taxon>
        <taxon>Dikarya</taxon>
        <taxon>Ascomycota</taxon>
        <taxon>Pezizomycotina</taxon>
        <taxon>Dothideomycetes</taxon>
        <taxon>Pleosporomycetidae</taxon>
        <taxon>Pleosporales</taxon>
        <taxon>Massarineae</taxon>
        <taxon>Lentitheciaceae</taxon>
        <taxon>Lentithecium</taxon>
    </lineage>
</organism>
<reference evidence="1" key="1">
    <citation type="journal article" date="2020" name="Stud. Mycol.">
        <title>101 Dothideomycetes genomes: a test case for predicting lifestyles and emergence of pathogens.</title>
        <authorList>
            <person name="Haridas S."/>
            <person name="Albert R."/>
            <person name="Binder M."/>
            <person name="Bloem J."/>
            <person name="Labutti K."/>
            <person name="Salamov A."/>
            <person name="Andreopoulos B."/>
            <person name="Baker S."/>
            <person name="Barry K."/>
            <person name="Bills G."/>
            <person name="Bluhm B."/>
            <person name="Cannon C."/>
            <person name="Castanera R."/>
            <person name="Culley D."/>
            <person name="Daum C."/>
            <person name="Ezra D."/>
            <person name="Gonzalez J."/>
            <person name="Henrissat B."/>
            <person name="Kuo A."/>
            <person name="Liang C."/>
            <person name="Lipzen A."/>
            <person name="Lutzoni F."/>
            <person name="Magnuson J."/>
            <person name="Mondo S."/>
            <person name="Nolan M."/>
            <person name="Ohm R."/>
            <person name="Pangilinan J."/>
            <person name="Park H.-J."/>
            <person name="Ramirez L."/>
            <person name="Alfaro M."/>
            <person name="Sun H."/>
            <person name="Tritt A."/>
            <person name="Yoshinaga Y."/>
            <person name="Zwiers L.-H."/>
            <person name="Turgeon B."/>
            <person name="Goodwin S."/>
            <person name="Spatafora J."/>
            <person name="Crous P."/>
            <person name="Grigoriev I."/>
        </authorList>
    </citation>
    <scope>NUCLEOTIDE SEQUENCE</scope>
    <source>
        <strain evidence="1">CBS 122367</strain>
    </source>
</reference>
<name>A0A6G1IJ58_9PLEO</name>
<dbReference type="Proteomes" id="UP000799291">
    <property type="component" value="Unassembled WGS sequence"/>
</dbReference>